<dbReference type="EMBL" id="ADLN01000002">
    <property type="protein sequence ID" value="EHI61498.1"/>
    <property type="molecule type" value="Genomic_DNA"/>
</dbReference>
<evidence type="ECO:0000313" key="3">
    <source>
        <dbReference type="Proteomes" id="UP000005384"/>
    </source>
</evidence>
<accession>G5IAE1</accession>
<dbReference type="AlphaFoldDB" id="G5IAE1"/>
<keyword evidence="1" id="KW-0812">Transmembrane</keyword>
<reference evidence="2 3" key="1">
    <citation type="submission" date="2011-08" db="EMBL/GenBank/DDBJ databases">
        <title>The Genome Sequence of Clostridium hathewayi WAL-18680.</title>
        <authorList>
            <consortium name="The Broad Institute Genome Sequencing Platform"/>
            <person name="Earl A."/>
            <person name="Ward D."/>
            <person name="Feldgarden M."/>
            <person name="Gevers D."/>
            <person name="Finegold S.M."/>
            <person name="Summanen P.H."/>
            <person name="Molitoris D.R."/>
            <person name="Song M."/>
            <person name="Daigneault M."/>
            <person name="Allen-Vercoe E."/>
            <person name="Young S.K."/>
            <person name="Zeng Q."/>
            <person name="Gargeya S."/>
            <person name="Fitzgerald M."/>
            <person name="Haas B."/>
            <person name="Abouelleil A."/>
            <person name="Alvarado L."/>
            <person name="Arachchi H.M."/>
            <person name="Berlin A."/>
            <person name="Brown A."/>
            <person name="Chapman S.B."/>
            <person name="Chen Z."/>
            <person name="Dunbar C."/>
            <person name="Freedman E."/>
            <person name="Gearin G."/>
            <person name="Gellesch M."/>
            <person name="Goldberg J."/>
            <person name="Griggs A."/>
            <person name="Gujja S."/>
            <person name="Heiman D."/>
            <person name="Howarth C."/>
            <person name="Larson L."/>
            <person name="Lui A."/>
            <person name="MacDonald P.J.P."/>
            <person name="Montmayeur A."/>
            <person name="Murphy C."/>
            <person name="Neiman D."/>
            <person name="Pearson M."/>
            <person name="Priest M."/>
            <person name="Roberts A."/>
            <person name="Saif S."/>
            <person name="Shea T."/>
            <person name="Shenoy N."/>
            <person name="Sisk P."/>
            <person name="Stolte C."/>
            <person name="Sykes S."/>
            <person name="Wortman J."/>
            <person name="Nusbaum C."/>
            <person name="Birren B."/>
        </authorList>
    </citation>
    <scope>NUCLEOTIDE SEQUENCE [LARGE SCALE GENOMIC DNA]</scope>
    <source>
        <strain evidence="2 3">WAL-18680</strain>
    </source>
</reference>
<protein>
    <recommendedName>
        <fullName evidence="4">DUF2304 domain-containing protein</fullName>
    </recommendedName>
</protein>
<keyword evidence="3" id="KW-1185">Reference proteome</keyword>
<evidence type="ECO:0000256" key="1">
    <source>
        <dbReference type="SAM" id="Phobius"/>
    </source>
</evidence>
<dbReference type="OrthoDB" id="2237501at2"/>
<evidence type="ECO:0000313" key="2">
    <source>
        <dbReference type="EMBL" id="EHI61498.1"/>
    </source>
</evidence>
<feature type="transmembrane region" description="Helical" evidence="1">
    <location>
        <begin position="6"/>
        <end position="23"/>
    </location>
</feature>
<proteinExistence type="predicted"/>
<dbReference type="Pfam" id="PF10066">
    <property type="entry name" value="DUF2304"/>
    <property type="match status" value="1"/>
</dbReference>
<dbReference type="HOGENOM" id="CLU_134280_2_0_9"/>
<feature type="transmembrane region" description="Helical" evidence="1">
    <location>
        <begin position="67"/>
        <end position="88"/>
    </location>
</feature>
<evidence type="ECO:0008006" key="4">
    <source>
        <dbReference type="Google" id="ProtNLM"/>
    </source>
</evidence>
<dbReference type="PATRIC" id="fig|742737.3.peg.521"/>
<keyword evidence="1" id="KW-1133">Transmembrane helix</keyword>
<sequence length="123" mass="14211">MMTMTLRVALVLVSFMTLFLMMRKIRQAKVQIESAIFWIVLALVLVVFSIFPSVADFAARMLGIYSTANFLFLFAIFLLIVKVFYMTIHISQLETKVKDLVQQMALEEKKHEDEQPEKSGKTE</sequence>
<feature type="transmembrane region" description="Helical" evidence="1">
    <location>
        <begin position="35"/>
        <end position="55"/>
    </location>
</feature>
<name>G5IAE1_9FIRM</name>
<dbReference type="RefSeq" id="WP_006778504.1">
    <property type="nucleotide sequence ID" value="NZ_CP040506.1"/>
</dbReference>
<dbReference type="Proteomes" id="UP000005384">
    <property type="component" value="Unassembled WGS sequence"/>
</dbReference>
<organism evidence="2 3">
    <name type="scientific">Hungatella hathewayi WAL-18680</name>
    <dbReference type="NCBI Taxonomy" id="742737"/>
    <lineage>
        <taxon>Bacteria</taxon>
        <taxon>Bacillati</taxon>
        <taxon>Bacillota</taxon>
        <taxon>Clostridia</taxon>
        <taxon>Lachnospirales</taxon>
        <taxon>Lachnospiraceae</taxon>
        <taxon>Hungatella</taxon>
    </lineage>
</organism>
<dbReference type="InterPro" id="IPR019277">
    <property type="entry name" value="DUF2304"/>
</dbReference>
<gene>
    <name evidence="2" type="ORF">HMPREF9473_00521</name>
</gene>
<comment type="caution">
    <text evidence="2">The sequence shown here is derived from an EMBL/GenBank/DDBJ whole genome shotgun (WGS) entry which is preliminary data.</text>
</comment>
<keyword evidence="1" id="KW-0472">Membrane</keyword>